<dbReference type="PANTHER" id="PTHR47640:SF11">
    <property type="entry name" value="RNA-BINDING PROTEIN 42"/>
    <property type="match status" value="1"/>
</dbReference>
<dbReference type="PANTHER" id="PTHR47640">
    <property type="entry name" value="TRNA SELENOCYSTEINE 1-ASSOCIATED PROTEIN 1-RELATED-RELATED"/>
    <property type="match status" value="1"/>
</dbReference>
<dbReference type="InterPro" id="IPR035979">
    <property type="entry name" value="RBD_domain_sf"/>
</dbReference>
<keyword evidence="9" id="KW-1185">Reference proteome</keyword>
<dbReference type="GO" id="GO:0003723">
    <property type="term" value="F:RNA binding"/>
    <property type="evidence" value="ECO:0007669"/>
    <property type="project" value="UniProtKB-UniRule"/>
</dbReference>
<comment type="similarity">
    <text evidence="1">Belongs to the RRM RBM42 family.</text>
</comment>
<dbReference type="PROSITE" id="PS50102">
    <property type="entry name" value="RRM"/>
    <property type="match status" value="1"/>
</dbReference>
<dbReference type="SUPFAM" id="SSF54928">
    <property type="entry name" value="RNA-binding domain, RBD"/>
    <property type="match status" value="1"/>
</dbReference>
<feature type="region of interest" description="Disordered" evidence="6">
    <location>
        <begin position="1"/>
        <end position="41"/>
    </location>
</feature>
<dbReference type="InterPro" id="IPR000504">
    <property type="entry name" value="RRM_dom"/>
</dbReference>
<evidence type="ECO:0000256" key="1">
    <source>
        <dbReference type="ARBA" id="ARBA00007408"/>
    </source>
</evidence>
<keyword evidence="3 5" id="KW-0694">RNA-binding</keyword>
<dbReference type="SMART" id="SM00360">
    <property type="entry name" value="RRM"/>
    <property type="match status" value="1"/>
</dbReference>
<feature type="domain" description="RRM" evidence="7">
    <location>
        <begin position="68"/>
        <end position="146"/>
    </location>
</feature>
<dbReference type="Proteomes" id="UP001626550">
    <property type="component" value="Unassembled WGS sequence"/>
</dbReference>
<dbReference type="InterPro" id="IPR003954">
    <property type="entry name" value="RRM_euk-type"/>
</dbReference>
<evidence type="ECO:0000256" key="6">
    <source>
        <dbReference type="SAM" id="MobiDB-lite"/>
    </source>
</evidence>
<dbReference type="Gene3D" id="3.30.70.330">
    <property type="match status" value="1"/>
</dbReference>
<dbReference type="InterPro" id="IPR034215">
    <property type="entry name" value="RBM42_RRM"/>
</dbReference>
<evidence type="ECO:0000313" key="8">
    <source>
        <dbReference type="EMBL" id="KAL3316588.1"/>
    </source>
</evidence>
<dbReference type="Pfam" id="PF00076">
    <property type="entry name" value="RRM_1"/>
    <property type="match status" value="1"/>
</dbReference>
<dbReference type="AlphaFoldDB" id="A0ABD2QB00"/>
<name>A0ABD2QB00_9PLAT</name>
<accession>A0ABD2QB00</accession>
<sequence>MKSSSAGVGPNQGLSLIPDLSVPPPSLPSTSHPPIPEYPGKKQKKYLRIAAGQVWNDPTLNEWDKDDFRIFCGDLGPEVTDETLIKVFSRFSSFKKAKVVIDKRTRESRGYGFVSFGHPDDFTRAMREVNGKFVGNRPIKLRKSEWQARQLEVHKKKEKEKRKLGLRL</sequence>
<protein>
    <recommendedName>
        <fullName evidence="2">RNA-binding protein 42</fullName>
    </recommendedName>
    <alternativeName>
        <fullName evidence="4">RNA-binding motif protein 42</fullName>
    </alternativeName>
</protein>
<reference evidence="8 9" key="1">
    <citation type="submission" date="2024-11" db="EMBL/GenBank/DDBJ databases">
        <title>Adaptive evolution of stress response genes in parasites aligns with host niche diversity.</title>
        <authorList>
            <person name="Hahn C."/>
            <person name="Resl P."/>
        </authorList>
    </citation>
    <scope>NUCLEOTIDE SEQUENCE [LARGE SCALE GENOMIC DNA]</scope>
    <source>
        <strain evidence="8">EGGRZ-B1_66</strain>
        <tissue evidence="8">Body</tissue>
    </source>
</reference>
<evidence type="ECO:0000259" key="7">
    <source>
        <dbReference type="PROSITE" id="PS50102"/>
    </source>
</evidence>
<gene>
    <name evidence="8" type="primary">RBM42</name>
    <name evidence="8" type="ORF">Ciccas_004762</name>
</gene>
<dbReference type="SMART" id="SM00361">
    <property type="entry name" value="RRM_1"/>
    <property type="match status" value="1"/>
</dbReference>
<dbReference type="InterPro" id="IPR012677">
    <property type="entry name" value="Nucleotide-bd_a/b_plait_sf"/>
</dbReference>
<evidence type="ECO:0000256" key="2">
    <source>
        <dbReference type="ARBA" id="ARBA00015192"/>
    </source>
</evidence>
<evidence type="ECO:0000256" key="3">
    <source>
        <dbReference type="ARBA" id="ARBA00022884"/>
    </source>
</evidence>
<dbReference type="InterPro" id="IPR050825">
    <property type="entry name" value="RBM42_RBP45_47-like"/>
</dbReference>
<proteinExistence type="inferred from homology"/>
<feature type="compositionally biased region" description="Pro residues" evidence="6">
    <location>
        <begin position="21"/>
        <end position="37"/>
    </location>
</feature>
<organism evidence="8 9">
    <name type="scientific">Cichlidogyrus casuarinus</name>
    <dbReference type="NCBI Taxonomy" id="1844966"/>
    <lineage>
        <taxon>Eukaryota</taxon>
        <taxon>Metazoa</taxon>
        <taxon>Spiralia</taxon>
        <taxon>Lophotrochozoa</taxon>
        <taxon>Platyhelminthes</taxon>
        <taxon>Monogenea</taxon>
        <taxon>Monopisthocotylea</taxon>
        <taxon>Dactylogyridea</taxon>
        <taxon>Ancyrocephalidae</taxon>
        <taxon>Cichlidogyrus</taxon>
    </lineage>
</organism>
<dbReference type="EMBL" id="JBJKFK010000516">
    <property type="protein sequence ID" value="KAL3316588.1"/>
    <property type="molecule type" value="Genomic_DNA"/>
</dbReference>
<evidence type="ECO:0000256" key="4">
    <source>
        <dbReference type="ARBA" id="ARBA00030574"/>
    </source>
</evidence>
<comment type="caution">
    <text evidence="8">The sequence shown here is derived from an EMBL/GenBank/DDBJ whole genome shotgun (WGS) entry which is preliminary data.</text>
</comment>
<evidence type="ECO:0000256" key="5">
    <source>
        <dbReference type="PROSITE-ProRule" id="PRU00176"/>
    </source>
</evidence>
<evidence type="ECO:0000313" key="9">
    <source>
        <dbReference type="Proteomes" id="UP001626550"/>
    </source>
</evidence>
<dbReference type="CDD" id="cd12383">
    <property type="entry name" value="RRM_RBM42"/>
    <property type="match status" value="1"/>
</dbReference>